<keyword evidence="6" id="KW-1185">Reference proteome</keyword>
<feature type="signal peptide" evidence="3">
    <location>
        <begin position="1"/>
        <end position="20"/>
    </location>
</feature>
<organism evidence="5 6">
    <name type="scientific">Paenisporosarcina cavernae</name>
    <dbReference type="NCBI Taxonomy" id="2320858"/>
    <lineage>
        <taxon>Bacteria</taxon>
        <taxon>Bacillati</taxon>
        <taxon>Bacillota</taxon>
        <taxon>Bacilli</taxon>
        <taxon>Bacillales</taxon>
        <taxon>Caryophanaceae</taxon>
        <taxon>Paenisporosarcina</taxon>
    </lineage>
</organism>
<dbReference type="GO" id="GO:0071281">
    <property type="term" value="P:cellular response to iron ion"/>
    <property type="evidence" value="ECO:0007669"/>
    <property type="project" value="TreeGrafter"/>
</dbReference>
<dbReference type="KEGG" id="paek:D3873_02505"/>
<dbReference type="PANTHER" id="PTHR30535:SF34">
    <property type="entry name" value="MOLYBDATE-BINDING PROTEIN MOLA"/>
    <property type="match status" value="1"/>
</dbReference>
<proteinExistence type="inferred from homology"/>
<dbReference type="InterPro" id="IPR002491">
    <property type="entry name" value="ABC_transptr_periplasmic_BD"/>
</dbReference>
<dbReference type="CDD" id="cd01143">
    <property type="entry name" value="YvrC"/>
    <property type="match status" value="1"/>
</dbReference>
<dbReference type="Gene3D" id="3.40.50.1980">
    <property type="entry name" value="Nitrogenase molybdenum iron protein domain"/>
    <property type="match status" value="2"/>
</dbReference>
<evidence type="ECO:0000256" key="2">
    <source>
        <dbReference type="ARBA" id="ARBA00022729"/>
    </source>
</evidence>
<evidence type="ECO:0000256" key="3">
    <source>
        <dbReference type="SAM" id="SignalP"/>
    </source>
</evidence>
<dbReference type="EMBL" id="CP032418">
    <property type="protein sequence ID" value="AYC28796.1"/>
    <property type="molecule type" value="Genomic_DNA"/>
</dbReference>
<evidence type="ECO:0000313" key="6">
    <source>
        <dbReference type="Proteomes" id="UP000265725"/>
    </source>
</evidence>
<dbReference type="Pfam" id="PF01497">
    <property type="entry name" value="Peripla_BP_2"/>
    <property type="match status" value="1"/>
</dbReference>
<feature type="domain" description="Fe/B12 periplasmic-binding" evidence="4">
    <location>
        <begin position="61"/>
        <end position="314"/>
    </location>
</feature>
<dbReference type="InterPro" id="IPR054828">
    <property type="entry name" value="Vit_B12_bind_prot"/>
</dbReference>
<evidence type="ECO:0000256" key="1">
    <source>
        <dbReference type="ARBA" id="ARBA00008814"/>
    </source>
</evidence>
<protein>
    <submittedName>
        <fullName evidence="5">ABC transporter substrate-binding protein</fullName>
    </submittedName>
</protein>
<dbReference type="RefSeq" id="WP_119882540.1">
    <property type="nucleotide sequence ID" value="NZ_CP032418.1"/>
</dbReference>
<dbReference type="SUPFAM" id="SSF53807">
    <property type="entry name" value="Helical backbone' metal receptor"/>
    <property type="match status" value="1"/>
</dbReference>
<sequence>MFKKLRLALLVLTLSVFAAACNDETPVQENNTAATENETTYPMTLTDVTGEEITLEKAPEHIVSMIPSNTEILFELGLDEQVVGVSDFDNFPEEAADKEKIGGMEFNVEKIISLSPDLVLAHESALGTWDAGLTQLRDAGIKVYTVKNAESFEETYETIETIGELTNTSKTARNVVKDMKAHVEEITAATKGMEPKSVLVEVSPSPEIYTSAGNTLIDEMLKMIGAENAAADLEGWVKLDPEQIIERNPDVLITTYGSYTPNAVEQVLSRPGFDAITAVKEKAVADIDADMTSRMGPRLDDGLEVLAKAVYPEAFSE</sequence>
<dbReference type="PROSITE" id="PS50983">
    <property type="entry name" value="FE_B12_PBP"/>
    <property type="match status" value="1"/>
</dbReference>
<dbReference type="PANTHER" id="PTHR30535">
    <property type="entry name" value="VITAMIN B12-BINDING PROTEIN"/>
    <property type="match status" value="1"/>
</dbReference>
<name>A0A385YQ90_9BACL</name>
<dbReference type="OrthoDB" id="9816357at2"/>
<keyword evidence="2 3" id="KW-0732">Signal</keyword>
<evidence type="ECO:0000313" key="5">
    <source>
        <dbReference type="EMBL" id="AYC28796.1"/>
    </source>
</evidence>
<feature type="chain" id="PRO_5039318218" evidence="3">
    <location>
        <begin position="21"/>
        <end position="317"/>
    </location>
</feature>
<dbReference type="AlphaFoldDB" id="A0A385YQ90"/>
<dbReference type="PROSITE" id="PS51257">
    <property type="entry name" value="PROKAR_LIPOPROTEIN"/>
    <property type="match status" value="1"/>
</dbReference>
<dbReference type="NCBIfam" id="NF038402">
    <property type="entry name" value="TroA_like"/>
    <property type="match status" value="1"/>
</dbReference>
<dbReference type="FunFam" id="3.40.50.1980:FF:000035">
    <property type="entry name" value="Iron ABC transporter substrate-binding protein"/>
    <property type="match status" value="1"/>
</dbReference>
<accession>A0A385YQ90</accession>
<comment type="similarity">
    <text evidence="1">Belongs to the bacterial solute-binding protein 8 family.</text>
</comment>
<reference evidence="6" key="1">
    <citation type="submission" date="2018-09" db="EMBL/GenBank/DDBJ databases">
        <authorList>
            <person name="Zhu H."/>
        </authorList>
    </citation>
    <scope>NUCLEOTIDE SEQUENCE [LARGE SCALE GENOMIC DNA]</scope>
    <source>
        <strain evidence="6">K2R23-3</strain>
    </source>
</reference>
<dbReference type="Proteomes" id="UP000265725">
    <property type="component" value="Chromosome"/>
</dbReference>
<evidence type="ECO:0000259" key="4">
    <source>
        <dbReference type="PROSITE" id="PS50983"/>
    </source>
</evidence>
<gene>
    <name evidence="5" type="ORF">D3873_02505</name>
</gene>
<dbReference type="InterPro" id="IPR050902">
    <property type="entry name" value="ABC_Transporter_SBP"/>
</dbReference>